<proteinExistence type="predicted"/>
<evidence type="ECO:0000313" key="2">
    <source>
        <dbReference type="Proteomes" id="UP001272137"/>
    </source>
</evidence>
<sequence length="55" mass="6273">MRPGRAAGGVRFGARRATRLLWRRGGESASRMHTAFRAAREAPFVHCAHRYRHGR</sequence>
<dbReference type="AlphaFoldDB" id="A0AAW9D0P0"/>
<name>A0AAW9D0P0_BURTH</name>
<dbReference type="Proteomes" id="UP001272137">
    <property type="component" value="Unassembled WGS sequence"/>
</dbReference>
<accession>A0AAW9D0P0</accession>
<reference evidence="1" key="1">
    <citation type="submission" date="2018-08" db="EMBL/GenBank/DDBJ databases">
        <title>Identification of Burkholderia cepacia strains that express a Burkholderia pseudomallei-like capsular polysaccharide.</title>
        <authorList>
            <person name="Burtnick M.N."/>
            <person name="Vongsouvath M."/>
            <person name="Newton P."/>
            <person name="Wuthiekanun V."/>
            <person name="Limmathurotsakul D."/>
            <person name="Brett P.J."/>
            <person name="Chantratita N."/>
            <person name="Dance D.A."/>
        </authorList>
    </citation>
    <scope>NUCLEOTIDE SEQUENCE</scope>
    <source>
        <strain evidence="1">SBXCC001</strain>
    </source>
</reference>
<organism evidence="1 2">
    <name type="scientific">Burkholderia thailandensis</name>
    <dbReference type="NCBI Taxonomy" id="57975"/>
    <lineage>
        <taxon>Bacteria</taxon>
        <taxon>Pseudomonadati</taxon>
        <taxon>Pseudomonadota</taxon>
        <taxon>Betaproteobacteria</taxon>
        <taxon>Burkholderiales</taxon>
        <taxon>Burkholderiaceae</taxon>
        <taxon>Burkholderia</taxon>
        <taxon>pseudomallei group</taxon>
    </lineage>
</organism>
<protein>
    <submittedName>
        <fullName evidence="1">Uncharacterized protein</fullName>
    </submittedName>
</protein>
<gene>
    <name evidence="1" type="ORF">C7S16_0544</name>
</gene>
<comment type="caution">
    <text evidence="1">The sequence shown here is derived from an EMBL/GenBank/DDBJ whole genome shotgun (WGS) entry which is preliminary data.</text>
</comment>
<evidence type="ECO:0000313" key="1">
    <source>
        <dbReference type="EMBL" id="MDW9256372.1"/>
    </source>
</evidence>
<dbReference type="EMBL" id="QXCT01000002">
    <property type="protein sequence ID" value="MDW9256372.1"/>
    <property type="molecule type" value="Genomic_DNA"/>
</dbReference>